<dbReference type="PANTHER" id="PTHR35870:SF1">
    <property type="entry name" value="PROTEIN, PUTATIVE (AFU_ORTHOLOGUE AFUA_5G03330)-RELATED"/>
    <property type="match status" value="1"/>
</dbReference>
<dbReference type="InterPro" id="IPR025337">
    <property type="entry name" value="Questin_oxidase-like"/>
</dbReference>
<protein>
    <submittedName>
        <fullName evidence="2">Questin oxidase family protein</fullName>
    </submittedName>
</protein>
<proteinExistence type="predicted"/>
<dbReference type="PANTHER" id="PTHR35870">
    <property type="entry name" value="PROTEIN, PUTATIVE (AFU_ORTHOLOGUE AFUA_5G03330)-RELATED"/>
    <property type="match status" value="1"/>
</dbReference>
<organism evidence="2 3">
    <name type="scientific">Parachitinimonas caeni</name>
    <dbReference type="NCBI Taxonomy" id="3031301"/>
    <lineage>
        <taxon>Bacteria</taxon>
        <taxon>Pseudomonadati</taxon>
        <taxon>Pseudomonadota</taxon>
        <taxon>Betaproteobacteria</taxon>
        <taxon>Neisseriales</taxon>
        <taxon>Chitinibacteraceae</taxon>
        <taxon>Parachitinimonas</taxon>
    </lineage>
</organism>
<keyword evidence="3" id="KW-1185">Reference proteome</keyword>
<evidence type="ECO:0000313" key="2">
    <source>
        <dbReference type="EMBL" id="MDK2123281.1"/>
    </source>
</evidence>
<sequence>MPDSSANASLMTLLDASLQQAAWYQGGYFNHLPMALHALAELGASEQRLQVWFDHYASRLQPVAAIEPAPDFDPMAHLGEADTLPACRAFFLKAVEEGDALAVARTYWPRLARGPAAAAFHGLIQLAHALQVGHPGQVAHGLAALTASNCDLGTPGLSAQADSVVQRLVALRQWRLLLASQPLSDWIIGRIQWAVNLPGFAAAACMPEGLTLADLTAACAQLYWQHRNLTALHMVTACHAYRQITNHLGDGDLGALWLALAAAFVAVDEDFDPVPPQLPATLPDWAQLRAKACESDNEHVIKLTHCCWREFEHYGWPLHQAIAARVNGLLVAA</sequence>
<keyword evidence="1" id="KW-0560">Oxidoreductase</keyword>
<dbReference type="RefSeq" id="WP_284099575.1">
    <property type="nucleotide sequence ID" value="NZ_JARRAF010000004.1"/>
</dbReference>
<name>A0ABT7DTC1_9NEIS</name>
<gene>
    <name evidence="2" type="ORF">PZA18_04355</name>
</gene>
<dbReference type="EMBL" id="JARRAF010000004">
    <property type="protein sequence ID" value="MDK2123281.1"/>
    <property type="molecule type" value="Genomic_DNA"/>
</dbReference>
<evidence type="ECO:0000256" key="1">
    <source>
        <dbReference type="ARBA" id="ARBA00023002"/>
    </source>
</evidence>
<comment type="caution">
    <text evidence="2">The sequence shown here is derived from an EMBL/GenBank/DDBJ whole genome shotgun (WGS) entry which is preliminary data.</text>
</comment>
<reference evidence="2" key="1">
    <citation type="submission" date="2023-03" db="EMBL/GenBank/DDBJ databases">
        <title>Chitinimonas shenzhenensis gen. nov., sp. nov., a novel member of family Burkholderiaceae isolated from activated sludge collected in Shen Zhen, China.</title>
        <authorList>
            <person name="Wang X."/>
        </authorList>
    </citation>
    <scope>NUCLEOTIDE SEQUENCE</scope>
    <source>
        <strain evidence="2">DQS-5</strain>
    </source>
</reference>
<dbReference type="Proteomes" id="UP001172778">
    <property type="component" value="Unassembled WGS sequence"/>
</dbReference>
<dbReference type="Pfam" id="PF14027">
    <property type="entry name" value="Questin_oxidase"/>
    <property type="match status" value="1"/>
</dbReference>
<evidence type="ECO:0000313" key="3">
    <source>
        <dbReference type="Proteomes" id="UP001172778"/>
    </source>
</evidence>
<accession>A0ABT7DTC1</accession>